<evidence type="ECO:0000313" key="2">
    <source>
        <dbReference type="Proteomes" id="UP000248168"/>
    </source>
</evidence>
<dbReference type="OrthoDB" id="9812667at2"/>
<accession>A0A330L3I7</accession>
<keyword evidence="2" id="KW-1185">Reference proteome</keyword>
<dbReference type="AlphaFoldDB" id="A0A330L3I7"/>
<evidence type="ECO:0000313" key="1">
    <source>
        <dbReference type="EMBL" id="SPP63793.1"/>
    </source>
</evidence>
<proteinExistence type="predicted"/>
<dbReference type="Proteomes" id="UP000248168">
    <property type="component" value="Unassembled WGS sequence"/>
</dbReference>
<sequence>MGYLRLYGVALFLFLSGCYRDGAFDQEVIIRPGANGYIYEVQIKGHWEGRGGNPHNLFDWKLYKWDSSYWIYTNKVDGKIPSSELILTPQWRCIEFPWNYENLMGYVEFGPGKIIVALDLAEYDNSGIVNGHSPMDANGTYTVRTIKETWKPTTEAEVSNLKQAPCKR</sequence>
<reference evidence="2" key="1">
    <citation type="submission" date="2018-04" db="EMBL/GenBank/DDBJ databases">
        <authorList>
            <person name="Lucker S."/>
            <person name="Sakoula D."/>
        </authorList>
    </citation>
    <scope>NUCLEOTIDE SEQUENCE [LARGE SCALE GENOMIC DNA]</scope>
</reference>
<evidence type="ECO:0008006" key="3">
    <source>
        <dbReference type="Google" id="ProtNLM"/>
    </source>
</evidence>
<dbReference type="RefSeq" id="WP_121988270.1">
    <property type="nucleotide sequence ID" value="NZ_OUNR01000001.1"/>
</dbReference>
<dbReference type="InParanoid" id="A0A330L3I7"/>
<organism evidence="1 2">
    <name type="scientific">Nitrospira lenta</name>
    <dbReference type="NCBI Taxonomy" id="1436998"/>
    <lineage>
        <taxon>Bacteria</taxon>
        <taxon>Pseudomonadati</taxon>
        <taxon>Nitrospirota</taxon>
        <taxon>Nitrospiria</taxon>
        <taxon>Nitrospirales</taxon>
        <taxon>Nitrospiraceae</taxon>
        <taxon>Nitrospira</taxon>
    </lineage>
</organism>
<protein>
    <recommendedName>
        <fullName evidence="3">Lipoprotein</fullName>
    </recommendedName>
</protein>
<gene>
    <name evidence="1" type="ORF">NITLEN_10879</name>
</gene>
<dbReference type="PROSITE" id="PS51257">
    <property type="entry name" value="PROKAR_LIPOPROTEIN"/>
    <property type="match status" value="1"/>
</dbReference>
<name>A0A330L3I7_9BACT</name>
<dbReference type="EMBL" id="OUNR01000001">
    <property type="protein sequence ID" value="SPP63793.1"/>
    <property type="molecule type" value="Genomic_DNA"/>
</dbReference>